<evidence type="ECO:0000313" key="3">
    <source>
        <dbReference type="Proteomes" id="UP000224902"/>
    </source>
</evidence>
<accession>A0A1I9SAF3</accession>
<proteinExistence type="predicted"/>
<feature type="transmembrane region" description="Helical" evidence="1">
    <location>
        <begin position="12"/>
        <end position="32"/>
    </location>
</feature>
<dbReference type="EMBL" id="KX774321">
    <property type="protein sequence ID" value="AOZ63759.1"/>
    <property type="molecule type" value="Genomic_DNA"/>
</dbReference>
<organism evidence="2 3">
    <name type="scientific">Rhodococcus phage Weasels2</name>
    <dbReference type="NCBI Taxonomy" id="1897437"/>
    <lineage>
        <taxon>Viruses</taxon>
        <taxon>Duplodnaviria</taxon>
        <taxon>Heunggongvirae</taxon>
        <taxon>Uroviricota</taxon>
        <taxon>Caudoviricetes</taxon>
        <taxon>Weaselvirus</taxon>
        <taxon>Weaselvirus weasel</taxon>
    </lineage>
</organism>
<name>A0A1I9SAF3_9CAUD</name>
<evidence type="ECO:0000313" key="2">
    <source>
        <dbReference type="EMBL" id="AOZ63759.1"/>
    </source>
</evidence>
<reference evidence="3" key="1">
    <citation type="submission" date="2016-08" db="EMBL/GenBank/DDBJ databases">
        <authorList>
            <person name="Seilhamer J.J."/>
        </authorList>
    </citation>
    <scope>NUCLEOTIDE SEQUENCE [LARGE SCALE GENOMIC DNA]</scope>
</reference>
<keyword evidence="1" id="KW-0812">Transmembrane</keyword>
<gene>
    <name evidence="2" type="ORF">SEA_WEASELS2_180</name>
</gene>
<sequence length="89" mass="9927">MTQKDVSTNFIIALLTVGLFGLSFFISIPAVLILAPIWIWHGFALVIFWIAVGLIRVTEGPGAIRKFQALVLSLQTEKLKQELKESEND</sequence>
<evidence type="ECO:0000256" key="1">
    <source>
        <dbReference type="SAM" id="Phobius"/>
    </source>
</evidence>
<keyword evidence="1" id="KW-0472">Membrane</keyword>
<keyword evidence="3" id="KW-1185">Reference proteome</keyword>
<feature type="transmembrane region" description="Helical" evidence="1">
    <location>
        <begin position="38"/>
        <end position="57"/>
    </location>
</feature>
<protein>
    <submittedName>
        <fullName evidence="2">Uncharacterized protein</fullName>
    </submittedName>
</protein>
<keyword evidence="1" id="KW-1133">Transmembrane helix</keyword>
<dbReference type="Proteomes" id="UP000224902">
    <property type="component" value="Segment"/>
</dbReference>